<dbReference type="AlphaFoldDB" id="A0A420I229"/>
<evidence type="ECO:0000313" key="2">
    <source>
        <dbReference type="Proteomes" id="UP000283383"/>
    </source>
</evidence>
<gene>
    <name evidence="1" type="ORF">GcM3_137017</name>
</gene>
<organism evidence="1 2">
    <name type="scientific">Golovinomyces cichoracearum</name>
    <dbReference type="NCBI Taxonomy" id="62708"/>
    <lineage>
        <taxon>Eukaryota</taxon>
        <taxon>Fungi</taxon>
        <taxon>Dikarya</taxon>
        <taxon>Ascomycota</taxon>
        <taxon>Pezizomycotina</taxon>
        <taxon>Leotiomycetes</taxon>
        <taxon>Erysiphales</taxon>
        <taxon>Erysiphaceae</taxon>
        <taxon>Golovinomyces</taxon>
    </lineage>
</organism>
<comment type="caution">
    <text evidence="1">The sequence shown here is derived from an EMBL/GenBank/DDBJ whole genome shotgun (WGS) entry which is preliminary data.</text>
</comment>
<protein>
    <submittedName>
        <fullName evidence="1">Uncharacterized protein</fullName>
    </submittedName>
</protein>
<keyword evidence="2" id="KW-1185">Reference proteome</keyword>
<sequence length="91" mass="10358">SLYYQLQRVLILPTLDRNPQNKAALQTVVSAYRMGKYWSPAVPAVAHHVTPDTVRQRVNFVLPQANIPSIQRASTELKKGVFLQRVFVTVR</sequence>
<reference evidence="1 2" key="1">
    <citation type="journal article" date="2018" name="BMC Genomics">
        <title>Comparative genome analyses reveal sequence features reflecting distinct modes of host-adaptation between dicot and monocot powdery mildew.</title>
        <authorList>
            <person name="Wu Y."/>
            <person name="Ma X."/>
            <person name="Pan Z."/>
            <person name="Kale S.D."/>
            <person name="Song Y."/>
            <person name="King H."/>
            <person name="Zhang Q."/>
            <person name="Presley C."/>
            <person name="Deng X."/>
            <person name="Wei C.I."/>
            <person name="Xiao S."/>
        </authorList>
    </citation>
    <scope>NUCLEOTIDE SEQUENCE [LARGE SCALE GENOMIC DNA]</scope>
    <source>
        <strain evidence="1">UMSG3</strain>
    </source>
</reference>
<dbReference type="Proteomes" id="UP000283383">
    <property type="component" value="Unassembled WGS sequence"/>
</dbReference>
<feature type="non-terminal residue" evidence="1">
    <location>
        <position position="91"/>
    </location>
</feature>
<dbReference type="EMBL" id="MCBQ01013781">
    <property type="protein sequence ID" value="RKF63691.1"/>
    <property type="molecule type" value="Genomic_DNA"/>
</dbReference>
<feature type="non-terminal residue" evidence="1">
    <location>
        <position position="1"/>
    </location>
</feature>
<evidence type="ECO:0000313" key="1">
    <source>
        <dbReference type="EMBL" id="RKF63691.1"/>
    </source>
</evidence>
<name>A0A420I229_9PEZI</name>
<proteinExistence type="predicted"/>
<accession>A0A420I229</accession>